<dbReference type="GO" id="GO:0008270">
    <property type="term" value="F:zinc ion binding"/>
    <property type="evidence" value="ECO:0007669"/>
    <property type="project" value="UniProtKB-UniRule"/>
</dbReference>
<protein>
    <recommendedName>
        <fullName evidence="12">Alanine--tRNA ligase</fullName>
        <ecNumber evidence="12">6.1.1.7</ecNumber>
    </recommendedName>
    <alternativeName>
        <fullName evidence="12">Alanyl-tRNA synthetase</fullName>
        <shortName evidence="12">AlaRS</shortName>
    </alternativeName>
</protein>
<dbReference type="InterPro" id="IPR002318">
    <property type="entry name" value="Ala-tRNA-lgiase_IIc"/>
</dbReference>
<dbReference type="InterPro" id="IPR018165">
    <property type="entry name" value="Ala-tRNA-synth_IIc_core"/>
</dbReference>
<dbReference type="Gene3D" id="3.10.310.40">
    <property type="match status" value="1"/>
</dbReference>
<dbReference type="InterPro" id="IPR003156">
    <property type="entry name" value="DHHA1_dom"/>
</dbReference>
<dbReference type="FunFam" id="3.30.54.20:FF:000001">
    <property type="entry name" value="Alanine--tRNA ligase"/>
    <property type="match status" value="1"/>
</dbReference>
<evidence type="ECO:0000256" key="7">
    <source>
        <dbReference type="ARBA" id="ARBA00022833"/>
    </source>
</evidence>
<comment type="domain">
    <text evidence="12">Consists of three domains; the N-terminal catalytic domain, the editing domain and the C-terminal C-Ala domain. The editing domain removes incorrectly charged amino acids, while the C-Ala domain, along with tRNA(Ala), serves as a bridge to cooperatively bring together the editing and aminoacylation centers thus stimulating deacylation of misacylated tRNAs.</text>
</comment>
<keyword evidence="5 12" id="KW-0479">Metal-binding</keyword>
<keyword evidence="11 12" id="KW-0030">Aminoacyl-tRNA synthetase</keyword>
<dbReference type="SUPFAM" id="SSF55681">
    <property type="entry name" value="Class II aaRS and biotin synthetases"/>
    <property type="match status" value="1"/>
</dbReference>
<dbReference type="InterPro" id="IPR018164">
    <property type="entry name" value="Ala-tRNA-synth_IIc_N"/>
</dbReference>
<dbReference type="Proteomes" id="UP000441399">
    <property type="component" value="Unassembled WGS sequence"/>
</dbReference>
<dbReference type="Gene3D" id="3.30.54.20">
    <property type="match status" value="1"/>
</dbReference>
<dbReference type="Gene3D" id="6.10.250.550">
    <property type="match status" value="1"/>
</dbReference>
<dbReference type="InterPro" id="IPR018163">
    <property type="entry name" value="Thr/Ala-tRNA-synth_IIc_edit"/>
</dbReference>
<evidence type="ECO:0000256" key="9">
    <source>
        <dbReference type="ARBA" id="ARBA00022884"/>
    </source>
</evidence>
<dbReference type="PRINTS" id="PR00980">
    <property type="entry name" value="TRNASYNTHALA"/>
</dbReference>
<dbReference type="Pfam" id="PF07973">
    <property type="entry name" value="tRNA_SAD"/>
    <property type="match status" value="1"/>
</dbReference>
<evidence type="ECO:0000256" key="1">
    <source>
        <dbReference type="ARBA" id="ARBA00004496"/>
    </source>
</evidence>
<evidence type="ECO:0000256" key="11">
    <source>
        <dbReference type="ARBA" id="ARBA00023146"/>
    </source>
</evidence>
<evidence type="ECO:0000256" key="12">
    <source>
        <dbReference type="HAMAP-Rule" id="MF_00036"/>
    </source>
</evidence>
<keyword evidence="7 12" id="KW-0862">Zinc</keyword>
<keyword evidence="8 12" id="KW-0067">ATP-binding</keyword>
<dbReference type="GO" id="GO:0004813">
    <property type="term" value="F:alanine-tRNA ligase activity"/>
    <property type="evidence" value="ECO:0007669"/>
    <property type="project" value="UniProtKB-UniRule"/>
</dbReference>
<evidence type="ECO:0000256" key="10">
    <source>
        <dbReference type="ARBA" id="ARBA00022917"/>
    </source>
</evidence>
<dbReference type="CDD" id="cd00673">
    <property type="entry name" value="AlaRS_core"/>
    <property type="match status" value="1"/>
</dbReference>
<dbReference type="InterPro" id="IPR045864">
    <property type="entry name" value="aa-tRNA-synth_II/BPL/LPL"/>
</dbReference>
<dbReference type="FunFam" id="2.40.30.130:FF:000001">
    <property type="entry name" value="Alanine--tRNA ligase"/>
    <property type="match status" value="1"/>
</dbReference>
<dbReference type="GO" id="GO:0002161">
    <property type="term" value="F:aminoacyl-tRNA deacylase activity"/>
    <property type="evidence" value="ECO:0007669"/>
    <property type="project" value="TreeGrafter"/>
</dbReference>
<feature type="domain" description="Alanyl-transfer RNA synthetases family profile" evidence="15">
    <location>
        <begin position="6"/>
        <end position="712"/>
    </location>
</feature>
<dbReference type="PANTHER" id="PTHR11777">
    <property type="entry name" value="ALANYL-TRNA SYNTHETASE"/>
    <property type="match status" value="1"/>
</dbReference>
<feature type="binding site" evidence="12">
    <location>
        <position position="673"/>
    </location>
    <ligand>
        <name>Zn(2+)</name>
        <dbReference type="ChEBI" id="CHEBI:29105"/>
    </ligand>
</feature>
<reference evidence="16 17" key="1">
    <citation type="submission" date="2019-11" db="EMBL/GenBank/DDBJ databases">
        <authorList>
            <person name="Holert J."/>
        </authorList>
    </citation>
    <scope>NUCLEOTIDE SEQUENCE [LARGE SCALE GENOMIC DNA]</scope>
    <source>
        <strain evidence="16">SB11_3</strain>
    </source>
</reference>
<keyword evidence="13" id="KW-0175">Coiled coil</keyword>
<evidence type="ECO:0000259" key="15">
    <source>
        <dbReference type="PROSITE" id="PS50860"/>
    </source>
</evidence>
<evidence type="ECO:0000256" key="4">
    <source>
        <dbReference type="ARBA" id="ARBA00022598"/>
    </source>
</evidence>
<keyword evidence="3 12" id="KW-0820">tRNA-binding</keyword>
<dbReference type="InterPro" id="IPR050058">
    <property type="entry name" value="Ala-tRNA_ligase"/>
</dbReference>
<evidence type="ECO:0000313" key="17">
    <source>
        <dbReference type="Proteomes" id="UP000441399"/>
    </source>
</evidence>
<dbReference type="Gene3D" id="3.30.930.10">
    <property type="entry name" value="Bira Bifunctional Protein, Domain 2"/>
    <property type="match status" value="1"/>
</dbReference>
<dbReference type="NCBIfam" id="TIGR00344">
    <property type="entry name" value="alaS"/>
    <property type="match status" value="1"/>
</dbReference>
<keyword evidence="10 12" id="KW-0648">Protein biosynthesis</keyword>
<dbReference type="GO" id="GO:0005524">
    <property type="term" value="F:ATP binding"/>
    <property type="evidence" value="ECO:0007669"/>
    <property type="project" value="UniProtKB-UniRule"/>
</dbReference>
<name>A0A5S9NNI7_9GAMM</name>
<keyword evidence="12" id="KW-0963">Cytoplasm</keyword>
<dbReference type="GO" id="GO:0005829">
    <property type="term" value="C:cytosol"/>
    <property type="evidence" value="ECO:0007669"/>
    <property type="project" value="TreeGrafter"/>
</dbReference>
<evidence type="ECO:0000256" key="14">
    <source>
        <dbReference type="SAM" id="MobiDB-lite"/>
    </source>
</evidence>
<dbReference type="Pfam" id="PF01411">
    <property type="entry name" value="tRNA-synt_2c"/>
    <property type="match status" value="1"/>
</dbReference>
<dbReference type="OrthoDB" id="9803884at2"/>
<proteinExistence type="inferred from homology"/>
<dbReference type="GO" id="GO:0006419">
    <property type="term" value="P:alanyl-tRNA aminoacylation"/>
    <property type="evidence" value="ECO:0007669"/>
    <property type="project" value="UniProtKB-UniRule"/>
</dbReference>
<gene>
    <name evidence="12 16" type="primary">alaS</name>
    <name evidence="16" type="ORF">OPDIPICF_03734</name>
</gene>
<dbReference type="GO" id="GO:0045892">
    <property type="term" value="P:negative regulation of DNA-templated transcription"/>
    <property type="evidence" value="ECO:0007669"/>
    <property type="project" value="TreeGrafter"/>
</dbReference>
<dbReference type="FunFam" id="3.10.310.40:FF:000001">
    <property type="entry name" value="Alanine--tRNA ligase"/>
    <property type="match status" value="1"/>
</dbReference>
<evidence type="ECO:0000313" key="16">
    <source>
        <dbReference type="EMBL" id="CAA0091928.1"/>
    </source>
</evidence>
<keyword evidence="17" id="KW-1185">Reference proteome</keyword>
<dbReference type="InterPro" id="IPR023033">
    <property type="entry name" value="Ala_tRNA_ligase_euk/bac"/>
</dbReference>
<dbReference type="HAMAP" id="MF_00036_B">
    <property type="entry name" value="Ala_tRNA_synth_B"/>
    <property type="match status" value="1"/>
</dbReference>
<dbReference type="SMART" id="SM00863">
    <property type="entry name" value="tRNA_SAD"/>
    <property type="match status" value="1"/>
</dbReference>
<feature type="binding site" evidence="12">
    <location>
        <position position="566"/>
    </location>
    <ligand>
        <name>Zn(2+)</name>
        <dbReference type="ChEBI" id="CHEBI:29105"/>
    </ligand>
</feature>
<feature type="region of interest" description="Disordered" evidence="14">
    <location>
        <begin position="841"/>
        <end position="862"/>
    </location>
</feature>
<keyword evidence="6 12" id="KW-0547">Nucleotide-binding</keyword>
<dbReference type="InterPro" id="IPR009000">
    <property type="entry name" value="Transl_B-barrel_sf"/>
</dbReference>
<dbReference type="Pfam" id="PF02272">
    <property type="entry name" value="DHHA1"/>
    <property type="match status" value="1"/>
</dbReference>
<feature type="compositionally biased region" description="Gly residues" evidence="14">
    <location>
        <begin position="841"/>
        <end position="858"/>
    </location>
</feature>
<feature type="binding site" evidence="12">
    <location>
        <position position="570"/>
    </location>
    <ligand>
        <name>Zn(2+)</name>
        <dbReference type="ChEBI" id="CHEBI:29105"/>
    </ligand>
</feature>
<comment type="similarity">
    <text evidence="2 12">Belongs to the class-II aminoacyl-tRNA synthetase family.</text>
</comment>
<comment type="cofactor">
    <cofactor evidence="12">
        <name>Zn(2+)</name>
        <dbReference type="ChEBI" id="CHEBI:29105"/>
    </cofactor>
    <text evidence="12">Binds 1 zinc ion per subunit.</text>
</comment>
<keyword evidence="9 12" id="KW-0694">RNA-binding</keyword>
<dbReference type="Gene3D" id="3.30.980.10">
    <property type="entry name" value="Threonyl-trna Synthetase, Chain A, domain 2"/>
    <property type="match status" value="1"/>
</dbReference>
<sequence length="879" mass="95337">MSTRPTTSAQIREAFLRYFEQHGHSRVASSSLIPGNDPTLLFTNAGMVQFKDVFLGQEHRDYSRATSSQRCVRAGGKHNDLENVGYTARHHTFFEMLGNFSFGDYFKEDAIRFGWEFLTGQDWLGIPEEKLTVTVYADDDEAHAIWKDTIGVPEERIIRIGDNKGAKYASDNFWAMGDTGPCGPCTEIFYDHGDHIWGGRPGTPEEDGDRFIEIWNIVFMQYERSADGMNQLPKPSVDTGMGLERIAAVMQGVHNNYEIDLFQALLAAAAEVTGVNDTANQSLRVIADHIRSAAFLIVDGVVPSNEGRGYVLRRIMRRAIRHAYKLGVRDHFFYKLVKPLAEQMGEAYPELTAAVDRIEKIIVTEEEQFAKTLDNGMQLLDQALQKVSGEEIPGQVVFKLYDTFGFPVDLTNDIAREKGFTLDEAGYEAAMAEQRKRSQAAGGFNVDYTKNFSLDGETEFTGYDALDGDVTVVALYQGDAEVDQLAEGEEGVVVLDRTPFYGESGGQVGDTGYLKAAKVVAEVRDVTKASGHHLHQVHMVDGAISKGDVLSASVDQELRQSIALNHSATHLLHAALREILGDHVTQKGSLNDSQKLRFDFAHFEAVNADTLRQIEDRVNEQIRLNSPVETVVTDMDTAVEKGAMALFGEKYGDDVRVLSMGDGFSVELCGGTHVGRTGDIGLLRILSESGVAAGVRRIEAVTGKGALAHDHANEAQLQTVAGLLKAKPDMVVGKVEGLLASQKKLEKELQQLKAKLATASGGDLASNAKDVQGIKVLAAKIEGADRKSLLASMDQLKNKLGSAVVLLATTDDKGIALVAGVTKDLISKVKAGDLMKDAAGKLGGKGGGRPDSAQGGGTDTAALPSVLEGVAEWVESQLG</sequence>
<comment type="catalytic activity">
    <reaction evidence="12">
        <text>tRNA(Ala) + L-alanine + ATP = L-alanyl-tRNA(Ala) + AMP + diphosphate</text>
        <dbReference type="Rhea" id="RHEA:12540"/>
        <dbReference type="Rhea" id="RHEA-COMP:9657"/>
        <dbReference type="Rhea" id="RHEA-COMP:9923"/>
        <dbReference type="ChEBI" id="CHEBI:30616"/>
        <dbReference type="ChEBI" id="CHEBI:33019"/>
        <dbReference type="ChEBI" id="CHEBI:57972"/>
        <dbReference type="ChEBI" id="CHEBI:78442"/>
        <dbReference type="ChEBI" id="CHEBI:78497"/>
        <dbReference type="ChEBI" id="CHEBI:456215"/>
        <dbReference type="EC" id="6.1.1.7"/>
    </reaction>
</comment>
<dbReference type="PANTHER" id="PTHR11777:SF9">
    <property type="entry name" value="ALANINE--TRNA LIGASE, CYTOPLASMIC"/>
    <property type="match status" value="1"/>
</dbReference>
<dbReference type="EMBL" id="CACSIO010000002">
    <property type="protein sequence ID" value="CAA0091928.1"/>
    <property type="molecule type" value="Genomic_DNA"/>
</dbReference>
<dbReference type="InterPro" id="IPR012947">
    <property type="entry name" value="tRNA_SAD"/>
</dbReference>
<dbReference type="SUPFAM" id="SSF55186">
    <property type="entry name" value="ThrRS/AlaRS common domain"/>
    <property type="match status" value="1"/>
</dbReference>
<dbReference type="FunFam" id="3.30.980.10:FF:000004">
    <property type="entry name" value="Alanine--tRNA ligase, cytoplasmic"/>
    <property type="match status" value="1"/>
</dbReference>
<evidence type="ECO:0000256" key="3">
    <source>
        <dbReference type="ARBA" id="ARBA00022555"/>
    </source>
</evidence>
<evidence type="ECO:0000256" key="8">
    <source>
        <dbReference type="ARBA" id="ARBA00022840"/>
    </source>
</evidence>
<comment type="subcellular location">
    <subcellularLocation>
        <location evidence="1 12">Cytoplasm</location>
    </subcellularLocation>
</comment>
<dbReference type="EC" id="6.1.1.7" evidence="12"/>
<feature type="coiled-coil region" evidence="13">
    <location>
        <begin position="735"/>
        <end position="762"/>
    </location>
</feature>
<accession>A0A5S9NNI7</accession>
<evidence type="ECO:0000256" key="5">
    <source>
        <dbReference type="ARBA" id="ARBA00022723"/>
    </source>
</evidence>
<dbReference type="GO" id="GO:0000049">
    <property type="term" value="F:tRNA binding"/>
    <property type="evidence" value="ECO:0007669"/>
    <property type="project" value="UniProtKB-KW"/>
</dbReference>
<dbReference type="Gene3D" id="2.40.30.130">
    <property type="match status" value="1"/>
</dbReference>
<dbReference type="InterPro" id="IPR018162">
    <property type="entry name" value="Ala-tRNA-ligase_IIc_anticod-bd"/>
</dbReference>
<dbReference type="SUPFAM" id="SSF101353">
    <property type="entry name" value="Putative anticodon-binding domain of alanyl-tRNA synthetase (AlaRS)"/>
    <property type="match status" value="1"/>
</dbReference>
<feature type="binding site" evidence="12">
    <location>
        <position position="669"/>
    </location>
    <ligand>
        <name>Zn(2+)</name>
        <dbReference type="ChEBI" id="CHEBI:29105"/>
    </ligand>
</feature>
<organism evidence="16 17">
    <name type="scientific">BD1-7 clade bacterium</name>
    <dbReference type="NCBI Taxonomy" id="2029982"/>
    <lineage>
        <taxon>Bacteria</taxon>
        <taxon>Pseudomonadati</taxon>
        <taxon>Pseudomonadota</taxon>
        <taxon>Gammaproteobacteria</taxon>
        <taxon>Cellvibrionales</taxon>
        <taxon>Spongiibacteraceae</taxon>
        <taxon>BD1-7 clade</taxon>
    </lineage>
</organism>
<dbReference type="SUPFAM" id="SSF50447">
    <property type="entry name" value="Translation proteins"/>
    <property type="match status" value="1"/>
</dbReference>
<keyword evidence="4 12" id="KW-0436">Ligase</keyword>
<evidence type="ECO:0000256" key="6">
    <source>
        <dbReference type="ARBA" id="ARBA00022741"/>
    </source>
</evidence>
<evidence type="ECO:0000256" key="2">
    <source>
        <dbReference type="ARBA" id="ARBA00008226"/>
    </source>
</evidence>
<dbReference type="PROSITE" id="PS50860">
    <property type="entry name" value="AA_TRNA_LIGASE_II_ALA"/>
    <property type="match status" value="1"/>
</dbReference>
<evidence type="ECO:0000256" key="13">
    <source>
        <dbReference type="SAM" id="Coils"/>
    </source>
</evidence>
<comment type="function">
    <text evidence="12">Catalyzes the attachment of alanine to tRNA(Ala) in a two-step reaction: alanine is first activated by ATP to form Ala-AMP and then transferred to the acceptor end of tRNA(Ala). Also edits incorrectly charged Ser-tRNA(Ala) and Gly-tRNA(Ala) via its editing domain.</text>
</comment>
<dbReference type="AlphaFoldDB" id="A0A5S9NNI7"/>
<dbReference type="FunFam" id="3.30.930.10:FF:000004">
    <property type="entry name" value="Alanine--tRNA ligase"/>
    <property type="match status" value="1"/>
</dbReference>